<organism evidence="4 5">
    <name type="scientific">Aspergillus pseudodeflectus</name>
    <dbReference type="NCBI Taxonomy" id="176178"/>
    <lineage>
        <taxon>Eukaryota</taxon>
        <taxon>Fungi</taxon>
        <taxon>Dikarya</taxon>
        <taxon>Ascomycota</taxon>
        <taxon>Pezizomycotina</taxon>
        <taxon>Eurotiomycetes</taxon>
        <taxon>Eurotiomycetidae</taxon>
        <taxon>Eurotiales</taxon>
        <taxon>Aspergillaceae</taxon>
        <taxon>Aspergillus</taxon>
        <taxon>Aspergillus subgen. Nidulantes</taxon>
    </lineage>
</organism>
<proteinExistence type="predicted"/>
<dbReference type="InterPro" id="IPR036770">
    <property type="entry name" value="Ankyrin_rpt-contain_sf"/>
</dbReference>
<feature type="repeat" description="ANK" evidence="3">
    <location>
        <begin position="186"/>
        <end position="209"/>
    </location>
</feature>
<feature type="repeat" description="ANK" evidence="3">
    <location>
        <begin position="152"/>
        <end position="174"/>
    </location>
</feature>
<dbReference type="RefSeq" id="XP_070894550.1">
    <property type="nucleotide sequence ID" value="XM_071043483.1"/>
</dbReference>
<feature type="repeat" description="ANK" evidence="3">
    <location>
        <begin position="118"/>
        <end position="141"/>
    </location>
</feature>
<dbReference type="PANTHER" id="PTHR24198:SF165">
    <property type="entry name" value="ANKYRIN REPEAT-CONTAINING PROTEIN-RELATED"/>
    <property type="match status" value="1"/>
</dbReference>
<dbReference type="Gene3D" id="1.25.40.20">
    <property type="entry name" value="Ankyrin repeat-containing domain"/>
    <property type="match status" value="2"/>
</dbReference>
<evidence type="ECO:0000256" key="2">
    <source>
        <dbReference type="ARBA" id="ARBA00023043"/>
    </source>
</evidence>
<name>A0ABR4JNZ5_9EURO</name>
<accession>A0ABR4JNZ5</accession>
<keyword evidence="2 3" id="KW-0040">ANK repeat</keyword>
<dbReference type="GeneID" id="98158647"/>
<reference evidence="4 5" key="1">
    <citation type="submission" date="2024-07" db="EMBL/GenBank/DDBJ databases">
        <title>Section-level genome sequencing and comparative genomics of Aspergillus sections Usti and Cavernicolus.</title>
        <authorList>
            <consortium name="Lawrence Berkeley National Laboratory"/>
            <person name="Nybo J.L."/>
            <person name="Vesth T.C."/>
            <person name="Theobald S."/>
            <person name="Frisvad J.C."/>
            <person name="Larsen T.O."/>
            <person name="Kjaerboelling I."/>
            <person name="Rothschild-Mancinelli K."/>
            <person name="Lyhne E.K."/>
            <person name="Kogle M.E."/>
            <person name="Barry K."/>
            <person name="Clum A."/>
            <person name="Na H."/>
            <person name="Ledsgaard L."/>
            <person name="Lin J."/>
            <person name="Lipzen A."/>
            <person name="Kuo A."/>
            <person name="Riley R."/>
            <person name="Mondo S."/>
            <person name="LaButti K."/>
            <person name="Haridas S."/>
            <person name="Pangalinan J."/>
            <person name="Salamov A.A."/>
            <person name="Simmons B.A."/>
            <person name="Magnuson J.K."/>
            <person name="Chen J."/>
            <person name="Drula E."/>
            <person name="Henrissat B."/>
            <person name="Wiebenga A."/>
            <person name="Lubbers R.J."/>
            <person name="Gomes A.C."/>
            <person name="Macurrencykelacurrency M.R."/>
            <person name="Stajich J."/>
            <person name="Grigoriev I.V."/>
            <person name="Mortensen U.H."/>
            <person name="De vries R.P."/>
            <person name="Baker S.E."/>
            <person name="Andersen M.R."/>
        </authorList>
    </citation>
    <scope>NUCLEOTIDE SEQUENCE [LARGE SCALE GENOMIC DNA]</scope>
    <source>
        <strain evidence="4 5">CBS 756.74</strain>
    </source>
</reference>
<dbReference type="PROSITE" id="PS50088">
    <property type="entry name" value="ANK_REPEAT"/>
    <property type="match status" value="3"/>
</dbReference>
<dbReference type="PANTHER" id="PTHR24198">
    <property type="entry name" value="ANKYRIN REPEAT AND PROTEIN KINASE DOMAIN-CONTAINING PROTEIN"/>
    <property type="match status" value="1"/>
</dbReference>
<dbReference type="Pfam" id="PF00023">
    <property type="entry name" value="Ank"/>
    <property type="match status" value="1"/>
</dbReference>
<dbReference type="SUPFAM" id="SSF48403">
    <property type="entry name" value="Ankyrin repeat"/>
    <property type="match status" value="1"/>
</dbReference>
<sequence length="225" mass="24668">MTDIHGSSQGGETERAQLPIELILLCAEYLMPVDLMSLLCAAPGLARALTFQHTTLQDEGGRTILHLLAREGELMKLLLANGGIRPDPKDHCAWHGHEAVVRLLLDRQDVKADSKDNDGLTPISFAAGGGHEAVVRLLLDRQDVDADSKDNLGRTPLLYAAWRGHEAVVRLLLDQRNVEADSKANWGQTPLSFAAGGGHEAVVRLLLDRQDVEPGVDMKRWLGYY</sequence>
<keyword evidence="1" id="KW-0677">Repeat</keyword>
<dbReference type="SMART" id="SM00248">
    <property type="entry name" value="ANK"/>
    <property type="match status" value="4"/>
</dbReference>
<comment type="caution">
    <text evidence="4">The sequence shown here is derived from an EMBL/GenBank/DDBJ whole genome shotgun (WGS) entry which is preliminary data.</text>
</comment>
<evidence type="ECO:0000313" key="4">
    <source>
        <dbReference type="EMBL" id="KAL2841364.1"/>
    </source>
</evidence>
<dbReference type="EMBL" id="JBFXLR010000058">
    <property type="protein sequence ID" value="KAL2841364.1"/>
    <property type="molecule type" value="Genomic_DNA"/>
</dbReference>
<dbReference type="PROSITE" id="PS50297">
    <property type="entry name" value="ANK_REP_REGION"/>
    <property type="match status" value="3"/>
</dbReference>
<protein>
    <submittedName>
        <fullName evidence="4">Ankyrin</fullName>
    </submittedName>
</protein>
<dbReference type="InterPro" id="IPR002110">
    <property type="entry name" value="Ankyrin_rpt"/>
</dbReference>
<dbReference type="Proteomes" id="UP001610444">
    <property type="component" value="Unassembled WGS sequence"/>
</dbReference>
<evidence type="ECO:0000256" key="3">
    <source>
        <dbReference type="PROSITE-ProRule" id="PRU00023"/>
    </source>
</evidence>
<gene>
    <name evidence="4" type="ORF">BJX68DRAFT_258173</name>
</gene>
<evidence type="ECO:0000256" key="1">
    <source>
        <dbReference type="ARBA" id="ARBA00022737"/>
    </source>
</evidence>
<evidence type="ECO:0000313" key="5">
    <source>
        <dbReference type="Proteomes" id="UP001610444"/>
    </source>
</evidence>
<keyword evidence="5" id="KW-1185">Reference proteome</keyword>
<dbReference type="Pfam" id="PF12796">
    <property type="entry name" value="Ank_2"/>
    <property type="match status" value="1"/>
</dbReference>